<dbReference type="Proteomes" id="UP000004095">
    <property type="component" value="Unassembled WGS sequence"/>
</dbReference>
<name>A1ZF68_MICM2</name>
<evidence type="ECO:0000313" key="1">
    <source>
        <dbReference type="EMBL" id="EAY31170.1"/>
    </source>
</evidence>
<dbReference type="AlphaFoldDB" id="A1ZF68"/>
<evidence type="ECO:0000313" key="2">
    <source>
        <dbReference type="Proteomes" id="UP000004095"/>
    </source>
</evidence>
<proteinExistence type="predicted"/>
<accession>A1ZF68</accession>
<comment type="caution">
    <text evidence="1">The sequence shown here is derived from an EMBL/GenBank/DDBJ whole genome shotgun (WGS) entry which is preliminary data.</text>
</comment>
<dbReference type="EMBL" id="AAWS01000004">
    <property type="protein sequence ID" value="EAY31170.1"/>
    <property type="molecule type" value="Genomic_DNA"/>
</dbReference>
<reference evidence="1 2" key="1">
    <citation type="submission" date="2007-01" db="EMBL/GenBank/DDBJ databases">
        <authorList>
            <person name="Haygood M."/>
            <person name="Podell S."/>
            <person name="Anderson C."/>
            <person name="Hopkinson B."/>
            <person name="Roe K."/>
            <person name="Barbeau K."/>
            <person name="Gaasterland T."/>
            <person name="Ferriera S."/>
            <person name="Johnson J."/>
            <person name="Kravitz S."/>
            <person name="Beeson K."/>
            <person name="Sutton G."/>
            <person name="Rogers Y.-H."/>
            <person name="Friedman R."/>
            <person name="Frazier M."/>
            <person name="Venter J.C."/>
        </authorList>
    </citation>
    <scope>NUCLEOTIDE SEQUENCE [LARGE SCALE GENOMIC DNA]</scope>
    <source>
        <strain evidence="1 2">ATCC 23134</strain>
    </source>
</reference>
<sequence length="68" mass="8035">MSQGIKLLDFLPAWKYLQMEELIRVRFGGSTGRYQACLTHSGLKAIEEVFFNENEPTYYFPAFREMQH</sequence>
<keyword evidence="2" id="KW-1185">Reference proteome</keyword>
<gene>
    <name evidence="1" type="ORF">M23134_07580</name>
</gene>
<protein>
    <submittedName>
        <fullName evidence="1">Uncharacterized protein</fullName>
    </submittedName>
</protein>
<organism evidence="1 2">
    <name type="scientific">Microscilla marina ATCC 23134</name>
    <dbReference type="NCBI Taxonomy" id="313606"/>
    <lineage>
        <taxon>Bacteria</taxon>
        <taxon>Pseudomonadati</taxon>
        <taxon>Bacteroidota</taxon>
        <taxon>Cytophagia</taxon>
        <taxon>Cytophagales</taxon>
        <taxon>Microscillaceae</taxon>
        <taxon>Microscilla</taxon>
    </lineage>
</organism>